<dbReference type="InterPro" id="IPR024079">
    <property type="entry name" value="MetalloPept_cat_dom_sf"/>
</dbReference>
<name>A0ABD3VPY4_SINWO</name>
<feature type="compositionally biased region" description="Polar residues" evidence="1">
    <location>
        <begin position="156"/>
        <end position="170"/>
    </location>
</feature>
<dbReference type="Proteomes" id="UP001634394">
    <property type="component" value="Unassembled WGS sequence"/>
</dbReference>
<keyword evidence="3" id="KW-1185">Reference proteome</keyword>
<dbReference type="EMBL" id="JBJQND010000010">
    <property type="protein sequence ID" value="KAL3863446.1"/>
    <property type="molecule type" value="Genomic_DNA"/>
</dbReference>
<evidence type="ECO:0000313" key="3">
    <source>
        <dbReference type="Proteomes" id="UP001634394"/>
    </source>
</evidence>
<dbReference type="Gene3D" id="3.40.390.10">
    <property type="entry name" value="Collagenase (Catalytic Domain)"/>
    <property type="match status" value="1"/>
</dbReference>
<evidence type="ECO:0000313" key="2">
    <source>
        <dbReference type="EMBL" id="KAL3863446.1"/>
    </source>
</evidence>
<gene>
    <name evidence="2" type="ORF">ACJMK2_005200</name>
</gene>
<dbReference type="SUPFAM" id="SSF55486">
    <property type="entry name" value="Metalloproteases ('zincins'), catalytic domain"/>
    <property type="match status" value="1"/>
</dbReference>
<protein>
    <submittedName>
        <fullName evidence="2">Uncharacterized protein</fullName>
    </submittedName>
</protein>
<feature type="region of interest" description="Disordered" evidence="1">
    <location>
        <begin position="154"/>
        <end position="175"/>
    </location>
</feature>
<organism evidence="2 3">
    <name type="scientific">Sinanodonta woodiana</name>
    <name type="common">Chinese pond mussel</name>
    <name type="synonym">Anodonta woodiana</name>
    <dbReference type="NCBI Taxonomy" id="1069815"/>
    <lineage>
        <taxon>Eukaryota</taxon>
        <taxon>Metazoa</taxon>
        <taxon>Spiralia</taxon>
        <taxon>Lophotrochozoa</taxon>
        <taxon>Mollusca</taxon>
        <taxon>Bivalvia</taxon>
        <taxon>Autobranchia</taxon>
        <taxon>Heteroconchia</taxon>
        <taxon>Palaeoheterodonta</taxon>
        <taxon>Unionida</taxon>
        <taxon>Unionoidea</taxon>
        <taxon>Unionidae</taxon>
        <taxon>Unioninae</taxon>
        <taxon>Sinanodonta</taxon>
    </lineage>
</organism>
<reference evidence="2 3" key="1">
    <citation type="submission" date="2024-11" db="EMBL/GenBank/DDBJ databases">
        <title>Chromosome-level genome assembly of the freshwater bivalve Anodonta woodiana.</title>
        <authorList>
            <person name="Chen X."/>
        </authorList>
    </citation>
    <scope>NUCLEOTIDE SEQUENCE [LARGE SCALE GENOMIC DNA]</scope>
    <source>
        <strain evidence="2">MN2024</strain>
        <tissue evidence="2">Gills</tissue>
    </source>
</reference>
<proteinExistence type="predicted"/>
<comment type="caution">
    <text evidence="2">The sequence shown here is derived from an EMBL/GenBank/DDBJ whole genome shotgun (WGS) entry which is preliminary data.</text>
</comment>
<dbReference type="AlphaFoldDB" id="A0ABD3VPY4"/>
<accession>A0ABD3VPY4</accession>
<sequence length="399" mass="44192">MAVEVREIRDEDEGIRTKRRAKMPKKKLFEFDLHNEIVSLNLTLNELVNDDAPMYVSENGNLSKYERQNTDEQYAFYQDQNTKASIMVRCNADMCKPLGTFSVKGKKYRLDINGHPIESTSLLTPVADPPNMIVSREGDMVILKLDPSKPVVHNETVVSSTPPSHPGQQGSREKRAIPTGSDIIEIMVYTDEVICSRFITLYNGNKSAGLEATRFYYALLINEMDTVYQPFQSHPSNTAGIDIRLFFSGIVVSCTEFYGLFYAVISARKRGHDRAAALAVYHLSSNTILGANHDEDVGCPLGYMMSAYATTGTLATATTQYQFSTCSVGDIQDTWCVKGQCVDKTTSGSIAPGNCYVYKTCVKQNKMSVGDGCCQGSETTNCCVLGRREKSCYVVTPCD</sequence>
<evidence type="ECO:0000256" key="1">
    <source>
        <dbReference type="SAM" id="MobiDB-lite"/>
    </source>
</evidence>